<sequence>MPALSEYVMQSREFTAITIVTRCLIASLMLLSIAFATGLPEPSWGILTISLLGLRADYGGLWAKSMALLAGNILGGIVGLMIVLTLNDTPWLLITVSSCFFALCAGYTASYQGMAGYGSYLAMLTASLVITANIAQSDVTAIGYFAVYRISEISLGIICIALSGVLIFPTLSYHDLQFHLRQLQNAKQTLLDMAFAQTPVNDKHFTRQYEITCIKALDVLQHRYYLSRLDARIRRISGAFDNAVFESLSVAAVALIIRHMRLNPKATFTQSATDNTINDPLLHVARQKFEANQNALEELAGGLDSPTAMKALPNNQQRQDALLRRSLPVALRRAMAMGAASMMAFTFWVLTGFNQGNLVIFSAAVCLFVQILLQKDALEAIELAKGVLFCAATVFVIEFIVMIHVNVFAVFFLAFALGAGLLLWISARNNTSLAALLGVIFYAIYMPADNTMPFDAEQFLNTVIAVGIGAFIAFSASKMAGRLHTRTIMRHNLHRLRHRLMQILTSHRSVNEHSFRRLILVSYLDVRSKQGYQHSDTLMLWFNTWMTIGINLIHLQHLPLSGEQQRLFDATREQANYLITHIALPGEANIPLEEDRFYQLRTLVEASYEQLCEAQSIVALRQLLLAYDLIQQYKIMHRDHPDIMKL</sequence>
<dbReference type="OrthoDB" id="9807111at2"/>
<keyword evidence="3" id="KW-1185">Reference proteome</keyword>
<feature type="transmembrane region" description="Helical" evidence="1">
    <location>
        <begin position="432"/>
        <end position="448"/>
    </location>
</feature>
<feature type="transmembrane region" description="Helical" evidence="1">
    <location>
        <begin position="14"/>
        <end position="36"/>
    </location>
</feature>
<organism evidence="2 3">
    <name type="scientific">BD1-7 clade bacterium</name>
    <dbReference type="NCBI Taxonomy" id="2029982"/>
    <lineage>
        <taxon>Bacteria</taxon>
        <taxon>Pseudomonadati</taxon>
        <taxon>Pseudomonadota</taxon>
        <taxon>Gammaproteobacteria</taxon>
        <taxon>Cellvibrionales</taxon>
        <taxon>Spongiibacteraceae</taxon>
        <taxon>BD1-7 clade</taxon>
    </lineage>
</organism>
<evidence type="ECO:0000313" key="3">
    <source>
        <dbReference type="Proteomes" id="UP000441399"/>
    </source>
</evidence>
<name>A0A5S9R0Z8_9GAMM</name>
<evidence type="ECO:0000256" key="1">
    <source>
        <dbReference type="SAM" id="Phobius"/>
    </source>
</evidence>
<dbReference type="EMBL" id="CACSIO010000062">
    <property type="protein sequence ID" value="CAA0125741.1"/>
    <property type="molecule type" value="Genomic_DNA"/>
</dbReference>
<evidence type="ECO:0000313" key="2">
    <source>
        <dbReference type="EMBL" id="CAA0125741.1"/>
    </source>
</evidence>
<feature type="transmembrane region" description="Helical" evidence="1">
    <location>
        <begin position="334"/>
        <end position="350"/>
    </location>
</feature>
<dbReference type="InterPro" id="IPR006726">
    <property type="entry name" value="PHBA_efflux_AaeB/fusaric-R"/>
</dbReference>
<proteinExistence type="predicted"/>
<keyword evidence="1" id="KW-0812">Transmembrane</keyword>
<keyword evidence="1" id="KW-1133">Transmembrane helix</keyword>
<protein>
    <submittedName>
        <fullName evidence="2">p-hydroxybenzoic acid efflux pump subunit AaeB</fullName>
    </submittedName>
</protein>
<keyword evidence="1" id="KW-0472">Membrane</keyword>
<dbReference type="GO" id="GO:0005886">
    <property type="term" value="C:plasma membrane"/>
    <property type="evidence" value="ECO:0007669"/>
    <property type="project" value="InterPro"/>
</dbReference>
<gene>
    <name evidence="2" type="primary">aaeB_4</name>
    <name evidence="2" type="ORF">OPDIPICF_03583</name>
</gene>
<feature type="transmembrane region" description="Helical" evidence="1">
    <location>
        <begin position="356"/>
        <end position="373"/>
    </location>
</feature>
<dbReference type="Pfam" id="PF04632">
    <property type="entry name" value="FUSC"/>
    <property type="match status" value="2"/>
</dbReference>
<feature type="transmembrane region" description="Helical" evidence="1">
    <location>
        <begin position="121"/>
        <end position="147"/>
    </location>
</feature>
<reference evidence="2 3" key="1">
    <citation type="submission" date="2019-11" db="EMBL/GenBank/DDBJ databases">
        <authorList>
            <person name="Holert J."/>
        </authorList>
    </citation>
    <scope>NUCLEOTIDE SEQUENCE [LARGE SCALE GENOMIC DNA]</scope>
    <source>
        <strain evidence="2">SB11_3</strain>
    </source>
</reference>
<feature type="transmembrane region" description="Helical" evidence="1">
    <location>
        <begin position="65"/>
        <end position="84"/>
    </location>
</feature>
<feature type="transmembrane region" description="Helical" evidence="1">
    <location>
        <begin position="153"/>
        <end position="173"/>
    </location>
</feature>
<dbReference type="GO" id="GO:0022857">
    <property type="term" value="F:transmembrane transporter activity"/>
    <property type="evidence" value="ECO:0007669"/>
    <property type="project" value="InterPro"/>
</dbReference>
<dbReference type="Proteomes" id="UP000441399">
    <property type="component" value="Unassembled WGS sequence"/>
</dbReference>
<accession>A0A5S9R0Z8</accession>
<feature type="transmembrane region" description="Helical" evidence="1">
    <location>
        <begin position="460"/>
        <end position="480"/>
    </location>
</feature>
<feature type="transmembrane region" description="Helical" evidence="1">
    <location>
        <begin position="407"/>
        <end position="425"/>
    </location>
</feature>
<feature type="transmembrane region" description="Helical" evidence="1">
    <location>
        <begin position="90"/>
        <end position="109"/>
    </location>
</feature>
<feature type="transmembrane region" description="Helical" evidence="1">
    <location>
        <begin position="380"/>
        <end position="401"/>
    </location>
</feature>
<dbReference type="AlphaFoldDB" id="A0A5S9R0Z8"/>